<keyword evidence="2" id="KW-0472">Membrane</keyword>
<feature type="region of interest" description="Disordered" evidence="1">
    <location>
        <begin position="110"/>
        <end position="170"/>
    </location>
</feature>
<organism evidence="3 4">
    <name type="scientific">Burkholderia ubonensis</name>
    <dbReference type="NCBI Taxonomy" id="101571"/>
    <lineage>
        <taxon>Bacteria</taxon>
        <taxon>Pseudomonadati</taxon>
        <taxon>Pseudomonadota</taxon>
        <taxon>Betaproteobacteria</taxon>
        <taxon>Burkholderiales</taxon>
        <taxon>Burkholderiaceae</taxon>
        <taxon>Burkholderia</taxon>
        <taxon>Burkholderia cepacia complex</taxon>
    </lineage>
</organism>
<dbReference type="Proteomes" id="UP000062998">
    <property type="component" value="Unassembled WGS sequence"/>
</dbReference>
<evidence type="ECO:0000313" key="4">
    <source>
        <dbReference type="Proteomes" id="UP000062998"/>
    </source>
</evidence>
<evidence type="ECO:0000256" key="1">
    <source>
        <dbReference type="SAM" id="MobiDB-lite"/>
    </source>
</evidence>
<feature type="compositionally biased region" description="Basic and acidic residues" evidence="1">
    <location>
        <begin position="123"/>
        <end position="132"/>
    </location>
</feature>
<keyword evidence="2" id="KW-0812">Transmembrane</keyword>
<proteinExistence type="predicted"/>
<reference evidence="3 4" key="1">
    <citation type="submission" date="2015-11" db="EMBL/GenBank/DDBJ databases">
        <title>Expanding the genomic diversity of Burkholderia species for the development of highly accurate diagnostics.</title>
        <authorList>
            <person name="Sahl J."/>
            <person name="Keim P."/>
            <person name="Wagner D."/>
        </authorList>
    </citation>
    <scope>NUCLEOTIDE SEQUENCE [LARGE SCALE GENOMIC DNA]</scope>
    <source>
        <strain evidence="3 4">MSMB2167WGS</strain>
    </source>
</reference>
<sequence length="251" mass="26841">MKDCRAGSFCVDDVLLVALACTFAAYDAALSCPACRDFVFPSPYAVAGLWLAALLVCARNVRALPRCPNRFQRASRCPLPAWPSGAHLVAGAICCDRFSRACASGTPRALAASVDPSAPPVDGDGRLREPAPPRRNASQHGAGARRVVTRAPPGRRAASHASDRAHGARACRTPGRPLPCRVLLCSLPLAAIARPPSPCAGHGPSDGSLTRAARAHRAIARQHHDGRGRHRESFRLRAERSCARHRSLHWR</sequence>
<feature type="compositionally biased region" description="Basic residues" evidence="1">
    <location>
        <begin position="213"/>
        <end position="230"/>
    </location>
</feature>
<evidence type="ECO:0000256" key="2">
    <source>
        <dbReference type="SAM" id="Phobius"/>
    </source>
</evidence>
<feature type="region of interest" description="Disordered" evidence="1">
    <location>
        <begin position="198"/>
        <end position="233"/>
    </location>
</feature>
<dbReference type="RefSeq" id="WP_060323240.1">
    <property type="nucleotide sequence ID" value="NZ_CP013463.1"/>
</dbReference>
<dbReference type="AlphaFoldDB" id="A0A107GBK5"/>
<dbReference type="OrthoDB" id="9035619at2"/>
<evidence type="ECO:0000313" key="3">
    <source>
        <dbReference type="EMBL" id="KWE08825.1"/>
    </source>
</evidence>
<accession>A0A107GBK5</accession>
<comment type="caution">
    <text evidence="3">The sequence shown here is derived from an EMBL/GenBank/DDBJ whole genome shotgun (WGS) entry which is preliminary data.</text>
</comment>
<gene>
    <name evidence="3" type="ORF">WL73_06315</name>
</gene>
<dbReference type="EMBL" id="LPIX01000025">
    <property type="protein sequence ID" value="KWE08825.1"/>
    <property type="molecule type" value="Genomic_DNA"/>
</dbReference>
<protein>
    <submittedName>
        <fullName evidence="3">Uncharacterized protein</fullName>
    </submittedName>
</protein>
<feature type="transmembrane region" description="Helical" evidence="2">
    <location>
        <begin position="43"/>
        <end position="61"/>
    </location>
</feature>
<name>A0A107GBK5_9BURK</name>
<keyword evidence="2" id="KW-1133">Transmembrane helix</keyword>